<sequence length="154" mass="17194">MMTKEYRTLHTTVNLPYELAFGATLTRFFDGLSAEKILGTRCPKCSRVLVPARSFCPRCFIDLDDWVEVGQTGTVETWSLVSYEYIGMAKTPPYITGLIRLDGADVSFTHLIGGIDMSSIDQVQSRLAIGTRVKAVWATEKPGSIFDIEYFVPI</sequence>
<reference evidence="3 4" key="1">
    <citation type="journal article" date="2014" name="BMC Genomics">
        <title>Comparison of environmental and isolate Sulfobacillus genomes reveals diverse carbon, sulfur, nitrogen, and hydrogen metabolisms.</title>
        <authorList>
            <person name="Justice N.B."/>
            <person name="Norman A."/>
            <person name="Brown C.T."/>
            <person name="Singh A."/>
            <person name="Thomas B.C."/>
            <person name="Banfield J.F."/>
        </authorList>
    </citation>
    <scope>NUCLEOTIDE SEQUENCE [LARGE SCALE GENOMIC DNA]</scope>
    <source>
        <strain evidence="3">AMDSBA3</strain>
    </source>
</reference>
<dbReference type="AlphaFoldDB" id="A0A2T2WLU2"/>
<evidence type="ECO:0000313" key="4">
    <source>
        <dbReference type="Proteomes" id="UP000241848"/>
    </source>
</evidence>
<dbReference type="Proteomes" id="UP000241848">
    <property type="component" value="Unassembled WGS sequence"/>
</dbReference>
<evidence type="ECO:0000313" key="3">
    <source>
        <dbReference type="EMBL" id="PSR23214.1"/>
    </source>
</evidence>
<feature type="domain" description="ChsH2 rubredoxin-like zinc ribbon" evidence="2">
    <location>
        <begin position="30"/>
        <end position="60"/>
    </location>
</feature>
<dbReference type="PANTHER" id="PTHR34075">
    <property type="entry name" value="BLR3430 PROTEIN"/>
    <property type="match status" value="1"/>
</dbReference>
<dbReference type="Pfam" id="PF01796">
    <property type="entry name" value="OB_ChsH2_C"/>
    <property type="match status" value="1"/>
</dbReference>
<protein>
    <recommendedName>
        <fullName evidence="5">DNA-binding protein</fullName>
    </recommendedName>
</protein>
<dbReference type="InterPro" id="IPR002878">
    <property type="entry name" value="ChsH2_C"/>
</dbReference>
<organism evidence="3 4">
    <name type="scientific">Sulfobacillus acidophilus</name>
    <dbReference type="NCBI Taxonomy" id="53633"/>
    <lineage>
        <taxon>Bacteria</taxon>
        <taxon>Bacillati</taxon>
        <taxon>Bacillota</taxon>
        <taxon>Clostridia</taxon>
        <taxon>Eubacteriales</taxon>
        <taxon>Clostridiales Family XVII. Incertae Sedis</taxon>
        <taxon>Sulfobacillus</taxon>
    </lineage>
</organism>
<dbReference type="Pfam" id="PF12172">
    <property type="entry name" value="zf-ChsH2"/>
    <property type="match status" value="1"/>
</dbReference>
<dbReference type="InterPro" id="IPR012340">
    <property type="entry name" value="NA-bd_OB-fold"/>
</dbReference>
<proteinExistence type="predicted"/>
<gene>
    <name evidence="3" type="ORF">C7B45_03715</name>
</gene>
<evidence type="ECO:0008006" key="5">
    <source>
        <dbReference type="Google" id="ProtNLM"/>
    </source>
</evidence>
<dbReference type="InterPro" id="IPR052513">
    <property type="entry name" value="Thioester_dehydratase-like"/>
</dbReference>
<dbReference type="SUPFAM" id="SSF50249">
    <property type="entry name" value="Nucleic acid-binding proteins"/>
    <property type="match status" value="1"/>
</dbReference>
<dbReference type="PANTHER" id="PTHR34075:SF4">
    <property type="entry name" value="DUF35 DOMAIN-CONTAINING PROTEIN"/>
    <property type="match status" value="1"/>
</dbReference>
<dbReference type="EMBL" id="PXYV01000007">
    <property type="protein sequence ID" value="PSR23214.1"/>
    <property type="molecule type" value="Genomic_DNA"/>
</dbReference>
<name>A0A2T2WLU2_9FIRM</name>
<evidence type="ECO:0000259" key="2">
    <source>
        <dbReference type="Pfam" id="PF12172"/>
    </source>
</evidence>
<accession>A0A2T2WLU2</accession>
<dbReference type="Gene3D" id="6.10.30.10">
    <property type="match status" value="1"/>
</dbReference>
<evidence type="ECO:0000259" key="1">
    <source>
        <dbReference type="Pfam" id="PF01796"/>
    </source>
</evidence>
<comment type="caution">
    <text evidence="3">The sequence shown here is derived from an EMBL/GenBank/DDBJ whole genome shotgun (WGS) entry which is preliminary data.</text>
</comment>
<dbReference type="InterPro" id="IPR022002">
    <property type="entry name" value="ChsH2_Znr"/>
</dbReference>
<feature type="domain" description="ChsH2 C-terminal OB-fold" evidence="1">
    <location>
        <begin position="66"/>
        <end position="137"/>
    </location>
</feature>